<dbReference type="EMBL" id="RSCE01000012">
    <property type="protein sequence ID" value="RSH78357.1"/>
    <property type="molecule type" value="Genomic_DNA"/>
</dbReference>
<accession>A0A427XHZ3</accession>
<dbReference type="GO" id="GO:0072546">
    <property type="term" value="C:EMC complex"/>
    <property type="evidence" value="ECO:0007669"/>
    <property type="project" value="InterPro"/>
</dbReference>
<keyword evidence="2" id="KW-1185">Reference proteome</keyword>
<proteinExistence type="predicted"/>
<dbReference type="GeneID" id="39586623"/>
<dbReference type="OrthoDB" id="194468at2759"/>
<evidence type="ECO:0000313" key="1">
    <source>
        <dbReference type="EMBL" id="RSH78357.1"/>
    </source>
</evidence>
<protein>
    <submittedName>
        <fullName evidence="1">Uncharacterized protein</fullName>
    </submittedName>
</protein>
<dbReference type="Pfam" id="PF03665">
    <property type="entry name" value="UPF0172"/>
    <property type="match status" value="1"/>
</dbReference>
<dbReference type="AlphaFoldDB" id="A0A427XHZ3"/>
<dbReference type="InterPro" id="IPR005366">
    <property type="entry name" value="EMC8/9"/>
</dbReference>
<dbReference type="PANTHER" id="PTHR12941:SF10">
    <property type="entry name" value="ER MEMBRANE PROTEIN COMPLEX SUBUNIT 8_9 HOMOLOG"/>
    <property type="match status" value="1"/>
</dbReference>
<reference evidence="1 2" key="1">
    <citation type="submission" date="2018-11" db="EMBL/GenBank/DDBJ databases">
        <title>Genome sequence of Apiotrichum porosum DSM 27194.</title>
        <authorList>
            <person name="Aliyu H."/>
            <person name="Gorte O."/>
            <person name="Ochsenreither K."/>
        </authorList>
    </citation>
    <scope>NUCLEOTIDE SEQUENCE [LARGE SCALE GENOMIC DNA]</scope>
    <source>
        <strain evidence="1 2">DSM 27194</strain>
    </source>
</reference>
<sequence length="145" mass="14962">MEITDAYPLVHRYTSLSSTAELGLDLARAKAATDGKRIVGVYVAPAEGAELGRAGEAILVALRSDFAGAIGIVLDNDKLATGEPAYNPTAGATVAFPPSAVVAGTLKLVKSGVHQAVRDLDDHLDDARADWLGNVEAHKAIAAMA</sequence>
<evidence type="ECO:0000313" key="2">
    <source>
        <dbReference type="Proteomes" id="UP000279236"/>
    </source>
</evidence>
<organism evidence="1 2">
    <name type="scientific">Apiotrichum porosum</name>
    <dbReference type="NCBI Taxonomy" id="105984"/>
    <lineage>
        <taxon>Eukaryota</taxon>
        <taxon>Fungi</taxon>
        <taxon>Dikarya</taxon>
        <taxon>Basidiomycota</taxon>
        <taxon>Agaricomycotina</taxon>
        <taxon>Tremellomycetes</taxon>
        <taxon>Trichosporonales</taxon>
        <taxon>Trichosporonaceae</taxon>
        <taxon>Apiotrichum</taxon>
    </lineage>
</organism>
<comment type="caution">
    <text evidence="1">The sequence shown here is derived from an EMBL/GenBank/DDBJ whole genome shotgun (WGS) entry which is preliminary data.</text>
</comment>
<dbReference type="PANTHER" id="PTHR12941">
    <property type="entry name" value="ER MEMBRANE PROTEIN COMPLEX"/>
    <property type="match status" value="1"/>
</dbReference>
<dbReference type="STRING" id="105984.A0A427XHZ3"/>
<dbReference type="RefSeq" id="XP_028473504.1">
    <property type="nucleotide sequence ID" value="XM_028617826.1"/>
</dbReference>
<gene>
    <name evidence="1" type="ORF">EHS24_002080</name>
</gene>
<dbReference type="Proteomes" id="UP000279236">
    <property type="component" value="Unassembled WGS sequence"/>
</dbReference>
<name>A0A427XHZ3_9TREE</name>